<dbReference type="InterPro" id="IPR018060">
    <property type="entry name" value="HTH_AraC"/>
</dbReference>
<dbReference type="Pfam" id="PF12833">
    <property type="entry name" value="HTH_18"/>
    <property type="match status" value="1"/>
</dbReference>
<gene>
    <name evidence="5" type="ORF">BEN49_02770</name>
</gene>
<evidence type="ECO:0000256" key="3">
    <source>
        <dbReference type="ARBA" id="ARBA00023163"/>
    </source>
</evidence>
<keyword evidence="2" id="KW-0238">DNA-binding</keyword>
<keyword evidence="3" id="KW-0804">Transcription</keyword>
<keyword evidence="1" id="KW-0805">Transcription regulation</keyword>
<dbReference type="PROSITE" id="PS01124">
    <property type="entry name" value="HTH_ARAC_FAMILY_2"/>
    <property type="match status" value="1"/>
</dbReference>
<comment type="caution">
    <text evidence="5">The sequence shown here is derived from an EMBL/GenBank/DDBJ whole genome shotgun (WGS) entry which is preliminary data.</text>
</comment>
<sequence>MTLGIPPYQYVLGWKMRRAQQLLRTGTLPVATVSDALGFATPARFAEAFRRAVGCSPRKYTSQR</sequence>
<dbReference type="InterPro" id="IPR009057">
    <property type="entry name" value="Homeodomain-like_sf"/>
</dbReference>
<protein>
    <recommendedName>
        <fullName evidence="4">HTH araC/xylS-type domain-containing protein</fullName>
    </recommendedName>
</protein>
<dbReference type="OrthoDB" id="642439at2"/>
<dbReference type="PROSITE" id="PS00041">
    <property type="entry name" value="HTH_ARAC_FAMILY_1"/>
    <property type="match status" value="1"/>
</dbReference>
<dbReference type="Gene3D" id="1.10.10.60">
    <property type="entry name" value="Homeodomain-like"/>
    <property type="match status" value="1"/>
</dbReference>
<evidence type="ECO:0000259" key="4">
    <source>
        <dbReference type="PROSITE" id="PS01124"/>
    </source>
</evidence>
<dbReference type="Proteomes" id="UP000177506">
    <property type="component" value="Unassembled WGS sequence"/>
</dbReference>
<evidence type="ECO:0000313" key="6">
    <source>
        <dbReference type="Proteomes" id="UP000177506"/>
    </source>
</evidence>
<dbReference type="GO" id="GO:0003700">
    <property type="term" value="F:DNA-binding transcription factor activity"/>
    <property type="evidence" value="ECO:0007669"/>
    <property type="project" value="InterPro"/>
</dbReference>
<proteinExistence type="predicted"/>
<keyword evidence="6" id="KW-1185">Reference proteome</keyword>
<accession>A0A1G1SU17</accession>
<dbReference type="InterPro" id="IPR050204">
    <property type="entry name" value="AraC_XylS_family_regulators"/>
</dbReference>
<dbReference type="GO" id="GO:0043565">
    <property type="term" value="F:sequence-specific DNA binding"/>
    <property type="evidence" value="ECO:0007669"/>
    <property type="project" value="InterPro"/>
</dbReference>
<feature type="domain" description="HTH araC/xylS-type" evidence="4">
    <location>
        <begin position="1"/>
        <end position="63"/>
    </location>
</feature>
<organism evidence="5 6">
    <name type="scientific">Hymenobacter coccineus</name>
    <dbReference type="NCBI Taxonomy" id="1908235"/>
    <lineage>
        <taxon>Bacteria</taxon>
        <taxon>Pseudomonadati</taxon>
        <taxon>Bacteroidota</taxon>
        <taxon>Cytophagia</taxon>
        <taxon>Cytophagales</taxon>
        <taxon>Hymenobacteraceae</taxon>
        <taxon>Hymenobacter</taxon>
    </lineage>
</organism>
<dbReference type="InterPro" id="IPR018062">
    <property type="entry name" value="HTH_AraC-typ_CS"/>
</dbReference>
<reference evidence="5 6" key="1">
    <citation type="submission" date="2016-08" db="EMBL/GenBank/DDBJ databases">
        <title>Hymenobacter coccineus sp. nov., Hymenobacter lapidarius sp. nov. and Hymenobacter glacialis sp. nov., isolated from Antarctic soil.</title>
        <authorList>
            <person name="Sedlacek I."/>
            <person name="Kralova S."/>
            <person name="Kyrova K."/>
            <person name="Maslanova I."/>
            <person name="Stankova E."/>
            <person name="Vrbovska V."/>
            <person name="Nemec M."/>
            <person name="Bartak M."/>
            <person name="Svec P."/>
            <person name="Busse H.-J."/>
            <person name="Pantucek R."/>
        </authorList>
    </citation>
    <scope>NUCLEOTIDE SEQUENCE [LARGE SCALE GENOMIC DNA]</scope>
    <source>
        <strain evidence="5 6">CCM 8649</strain>
    </source>
</reference>
<evidence type="ECO:0000256" key="1">
    <source>
        <dbReference type="ARBA" id="ARBA00023015"/>
    </source>
</evidence>
<dbReference type="PANTHER" id="PTHR46796">
    <property type="entry name" value="HTH-TYPE TRANSCRIPTIONAL ACTIVATOR RHAS-RELATED"/>
    <property type="match status" value="1"/>
</dbReference>
<evidence type="ECO:0000256" key="2">
    <source>
        <dbReference type="ARBA" id="ARBA00023125"/>
    </source>
</evidence>
<dbReference type="SUPFAM" id="SSF46689">
    <property type="entry name" value="Homeodomain-like"/>
    <property type="match status" value="1"/>
</dbReference>
<dbReference type="EMBL" id="MDZA01000437">
    <property type="protein sequence ID" value="OGX82093.1"/>
    <property type="molecule type" value="Genomic_DNA"/>
</dbReference>
<name>A0A1G1SU17_9BACT</name>
<evidence type="ECO:0000313" key="5">
    <source>
        <dbReference type="EMBL" id="OGX82093.1"/>
    </source>
</evidence>
<dbReference type="AlphaFoldDB" id="A0A1G1SU17"/>
<dbReference type="SMART" id="SM00342">
    <property type="entry name" value="HTH_ARAC"/>
    <property type="match status" value="1"/>
</dbReference>